<dbReference type="PROSITE" id="PS51375">
    <property type="entry name" value="PPR"/>
    <property type="match status" value="6"/>
</dbReference>
<dbReference type="InterPro" id="IPR024072">
    <property type="entry name" value="DHFR-like_dom_sf"/>
</dbReference>
<comment type="caution">
    <text evidence="5">The sequence shown here is derived from an EMBL/GenBank/DDBJ whole genome shotgun (WGS) entry which is preliminary data.</text>
</comment>
<dbReference type="OrthoDB" id="185373at2759"/>
<dbReference type="PANTHER" id="PTHR47941">
    <property type="entry name" value="PENTATRICOPEPTIDE REPEAT-CONTAINING PROTEIN 3, MITOCHONDRIAL"/>
    <property type="match status" value="1"/>
</dbReference>
<organism evidence="5 6">
    <name type="scientific">Symbiodinium natans</name>
    <dbReference type="NCBI Taxonomy" id="878477"/>
    <lineage>
        <taxon>Eukaryota</taxon>
        <taxon>Sar</taxon>
        <taxon>Alveolata</taxon>
        <taxon>Dinophyceae</taxon>
        <taxon>Suessiales</taxon>
        <taxon>Symbiodiniaceae</taxon>
        <taxon>Symbiodinium</taxon>
    </lineage>
</organism>
<dbReference type="NCBIfam" id="TIGR00756">
    <property type="entry name" value="PPR"/>
    <property type="match status" value="1"/>
</dbReference>
<evidence type="ECO:0000256" key="1">
    <source>
        <dbReference type="ARBA" id="ARBA00022737"/>
    </source>
</evidence>
<accession>A0A812QCU6</accession>
<dbReference type="InterPro" id="IPR029044">
    <property type="entry name" value="Nucleotide-diphossugar_trans"/>
</dbReference>
<evidence type="ECO:0000259" key="4">
    <source>
        <dbReference type="Pfam" id="PF00535"/>
    </source>
</evidence>
<dbReference type="InterPro" id="IPR002885">
    <property type="entry name" value="PPR_rpt"/>
</dbReference>
<dbReference type="InterPro" id="IPR011990">
    <property type="entry name" value="TPR-like_helical_dom_sf"/>
</dbReference>
<feature type="repeat" description="PPR" evidence="2">
    <location>
        <begin position="751"/>
        <end position="785"/>
    </location>
</feature>
<evidence type="ECO:0000313" key="5">
    <source>
        <dbReference type="EMBL" id="CAE7379686.1"/>
    </source>
</evidence>
<proteinExistence type="predicted"/>
<evidence type="ECO:0000259" key="3">
    <source>
        <dbReference type="Pfam" id="PF00186"/>
    </source>
</evidence>
<gene>
    <name evidence="5" type="ORF">SNAT2548_LOCUS20730</name>
</gene>
<feature type="repeat" description="PPR" evidence="2">
    <location>
        <begin position="611"/>
        <end position="645"/>
    </location>
</feature>
<dbReference type="Pfam" id="PF13812">
    <property type="entry name" value="PPR_3"/>
    <property type="match status" value="3"/>
</dbReference>
<evidence type="ECO:0008006" key="7">
    <source>
        <dbReference type="Google" id="ProtNLM"/>
    </source>
</evidence>
<dbReference type="Proteomes" id="UP000604046">
    <property type="component" value="Unassembled WGS sequence"/>
</dbReference>
<reference evidence="5" key="1">
    <citation type="submission" date="2021-02" db="EMBL/GenBank/DDBJ databases">
        <authorList>
            <person name="Dougan E. K."/>
            <person name="Rhodes N."/>
            <person name="Thang M."/>
            <person name="Chan C."/>
        </authorList>
    </citation>
    <scope>NUCLEOTIDE SEQUENCE</scope>
</reference>
<dbReference type="SUPFAM" id="SSF53597">
    <property type="entry name" value="Dihydrofolate reductase-like"/>
    <property type="match status" value="1"/>
</dbReference>
<feature type="non-terminal residue" evidence="5">
    <location>
        <position position="992"/>
    </location>
</feature>
<protein>
    <recommendedName>
        <fullName evidence="7">Pentatricopeptide repeat-containing protein, chloroplastic</fullName>
    </recommendedName>
</protein>
<dbReference type="EMBL" id="CAJNDS010002220">
    <property type="protein sequence ID" value="CAE7379686.1"/>
    <property type="molecule type" value="Genomic_DNA"/>
</dbReference>
<feature type="repeat" description="PPR" evidence="2">
    <location>
        <begin position="786"/>
        <end position="820"/>
    </location>
</feature>
<evidence type="ECO:0000313" key="6">
    <source>
        <dbReference type="Proteomes" id="UP000604046"/>
    </source>
</evidence>
<dbReference type="InterPro" id="IPR001173">
    <property type="entry name" value="Glyco_trans_2-like"/>
</dbReference>
<dbReference type="Gene3D" id="3.40.430.10">
    <property type="entry name" value="Dihydrofolate Reductase, subunit A"/>
    <property type="match status" value="1"/>
</dbReference>
<dbReference type="Pfam" id="PF00535">
    <property type="entry name" value="Glycos_transf_2"/>
    <property type="match status" value="1"/>
</dbReference>
<dbReference type="Pfam" id="PF01535">
    <property type="entry name" value="PPR"/>
    <property type="match status" value="1"/>
</dbReference>
<dbReference type="GO" id="GO:0046654">
    <property type="term" value="P:tetrahydrofolate biosynthetic process"/>
    <property type="evidence" value="ECO:0007669"/>
    <property type="project" value="InterPro"/>
</dbReference>
<feature type="domain" description="Glycosyltransferase 2-like" evidence="4">
    <location>
        <begin position="81"/>
        <end position="156"/>
    </location>
</feature>
<dbReference type="SUPFAM" id="SSF53448">
    <property type="entry name" value="Nucleotide-diphospho-sugar transferases"/>
    <property type="match status" value="1"/>
</dbReference>
<evidence type="ECO:0000256" key="2">
    <source>
        <dbReference type="PROSITE-ProRule" id="PRU00708"/>
    </source>
</evidence>
<keyword evidence="6" id="KW-1185">Reference proteome</keyword>
<dbReference type="Gene3D" id="1.25.40.10">
    <property type="entry name" value="Tetratricopeptide repeat domain"/>
    <property type="match status" value="4"/>
</dbReference>
<feature type="repeat" description="PPR" evidence="2">
    <location>
        <begin position="821"/>
        <end position="855"/>
    </location>
</feature>
<feature type="domain" description="DHFR" evidence="3">
    <location>
        <begin position="231"/>
        <end position="416"/>
    </location>
</feature>
<dbReference type="GO" id="GO:0004146">
    <property type="term" value="F:dihydrofolate reductase activity"/>
    <property type="evidence" value="ECO:0007669"/>
    <property type="project" value="InterPro"/>
</dbReference>
<dbReference type="InterPro" id="IPR001796">
    <property type="entry name" value="DHFR_dom"/>
</dbReference>
<feature type="repeat" description="PPR" evidence="2">
    <location>
        <begin position="891"/>
        <end position="925"/>
    </location>
</feature>
<dbReference type="AlphaFoldDB" id="A0A812QCU6"/>
<dbReference type="Pfam" id="PF00186">
    <property type="entry name" value="DHFR_1"/>
    <property type="match status" value="1"/>
</dbReference>
<feature type="repeat" description="PPR" evidence="2">
    <location>
        <begin position="681"/>
        <end position="715"/>
    </location>
</feature>
<keyword evidence="1" id="KW-0677">Repeat</keyword>
<sequence length="992" mass="107556">MSGVQSTVVHLQHEINVSRVAEAAAHGAVGKACAVLDMFEFERDLWRSSICQRISFTARGVLSGAVWDLRPLNLLVDAFTSHARRGLMKARTEGVWHAKGEIIVCLDSHVEATPGWLEPLLWRIAEDRTRLVVPSIDGIDTEDFSYSVFGLGMVSFNWQLNQKPRERPEGEDSLAPSSVLCGGLFAVDWDTILNCGSTAERVLPAATSSLATPLKCFFRLTISAMSKPVAIVAIVAENRMIGNVDDSPLPFNVSTLMEWIFHVAGGNDGSPTPLKHSFVFGRRVYEEFMGYGIMPVGGGVNVVISSKLADKDGKPKPLPATTAADAPTDPRIMAVGSVEDALQLGTAPEAEPRPGEVCIVLGGERIYRDTMPRASLMRLSHLRRDFEGGILFPEFSLKDWKPVVTGETKTEKNEVDGEPLDYQIIDYMRVDDVAGSAALLESVLAVNEAFQKRSPEAPEKKELGDEAVEVDVIAVGASLGACARAGAWPQSHRLLQELSMSHLSPDVVAYNAAVSSCEKGAAWQQSVCVQQVMARSKQSADLITNNAAISAYEKGSEWQKALEVPGQLSDQRLAPDSITFSSSISACEKGSSWQQAQRLVHEMHEISETHSVVAYNASVSACEKAGEWQQAFALHFQMKEQSLQADVISFNAALSSCEKAGEWSWALQLMQGLLLHRLPSNAVTHGAAVRACARCARWEVAMHLLQLLGERQLRPTTITCNAAITACEKGHQWQRALHLLSDFGAQRLTEDAVTYGAVISACATGSEWELALSLLGAMQKSRIRASIITSNAAISACEKAGSWQSALWLLKGTEDLGLEPTVVTYSAVISACEKAAEWEQAIALLRRLHRCQVESTAIPYNAAISACEKGGAWAVAGCLLREIRRLGLRATAITYNAAMSAYGNGSEWLEALQVFTTSQTHGISADPISVGAGISAAERGSDWRLARLFLEELRSLRYQEDPIARDTVVSACERMASPASLELRGPLAERLG</sequence>
<name>A0A812QCU6_9DINO</name>
<dbReference type="Gene3D" id="3.90.550.10">
    <property type="entry name" value="Spore Coat Polysaccharide Biosynthesis Protein SpsA, Chain A"/>
    <property type="match status" value="1"/>
</dbReference>